<dbReference type="RefSeq" id="WP_057712066.1">
    <property type="nucleotide sequence ID" value="NZ_JAAQYH010000034.1"/>
</dbReference>
<dbReference type="Proteomes" id="UP000535954">
    <property type="component" value="Unassembled WGS sequence"/>
</dbReference>
<reference evidence="3 4" key="1">
    <citation type="journal article" date="2020" name="Front. Microbiol.">
        <title>Genetic Organization of the aprX-lipA2 Operon Affects the Proteolytic Potential of Pseudomonas Species in Milk.</title>
        <authorList>
            <person name="Maier C."/>
            <person name="Huptas C."/>
            <person name="von Neubeck M."/>
            <person name="Scherer S."/>
            <person name="Wenning M."/>
            <person name="Lucking G."/>
        </authorList>
    </citation>
    <scope>NUCLEOTIDE SEQUENCE [LARGE SCALE GENOMIC DNA]</scope>
    <source>
        <strain evidence="2 4">WS 5404</strain>
        <strain evidence="1 3">WS 5405</strain>
    </source>
</reference>
<evidence type="ECO:0000313" key="4">
    <source>
        <dbReference type="Proteomes" id="UP000586252"/>
    </source>
</evidence>
<gene>
    <name evidence="1" type="ORF">HBO13_30950</name>
    <name evidence="2" type="ORF">HBO30_30780</name>
</gene>
<dbReference type="GeneID" id="45736440"/>
<dbReference type="AlphaFoldDB" id="A0A7Y1QCK4"/>
<dbReference type="EMBL" id="JAAQYI010000026">
    <property type="protein sequence ID" value="NNA83083.1"/>
    <property type="molecule type" value="Genomic_DNA"/>
</dbReference>
<sequence>MGRQVTVSLVPLLKAGCTLSMHKGHDETWLRVVMPDGGHFNSDAEDCLSFDCRSIEHSTNAWMEKWLIANGVPYAHG</sequence>
<proteinExistence type="predicted"/>
<dbReference type="EMBL" id="JAAQYH010000034">
    <property type="protein sequence ID" value="NNA77056.1"/>
    <property type="molecule type" value="Genomic_DNA"/>
</dbReference>
<accession>A0A7Y1QCK4</accession>
<evidence type="ECO:0000313" key="3">
    <source>
        <dbReference type="Proteomes" id="UP000535954"/>
    </source>
</evidence>
<organism evidence="1 3">
    <name type="scientific">Pseudomonas lactis</name>
    <dbReference type="NCBI Taxonomy" id="1615674"/>
    <lineage>
        <taxon>Bacteria</taxon>
        <taxon>Pseudomonadati</taxon>
        <taxon>Pseudomonadota</taxon>
        <taxon>Gammaproteobacteria</taxon>
        <taxon>Pseudomonadales</taxon>
        <taxon>Pseudomonadaceae</taxon>
        <taxon>Pseudomonas</taxon>
    </lineage>
</organism>
<evidence type="ECO:0000313" key="2">
    <source>
        <dbReference type="EMBL" id="NNA83083.1"/>
    </source>
</evidence>
<name>A0A7Y1QCK4_9PSED</name>
<protein>
    <submittedName>
        <fullName evidence="1">Uncharacterized protein</fullName>
    </submittedName>
</protein>
<evidence type="ECO:0000313" key="1">
    <source>
        <dbReference type="EMBL" id="NNA77056.1"/>
    </source>
</evidence>
<dbReference type="Proteomes" id="UP000586252">
    <property type="component" value="Unassembled WGS sequence"/>
</dbReference>
<comment type="caution">
    <text evidence="1">The sequence shown here is derived from an EMBL/GenBank/DDBJ whole genome shotgun (WGS) entry which is preliminary data.</text>
</comment>